<name>A0A8R1EIK1_CAEJA</name>
<feature type="region of interest" description="Disordered" evidence="1">
    <location>
        <begin position="94"/>
        <end position="227"/>
    </location>
</feature>
<feature type="compositionally biased region" description="Polar residues" evidence="1">
    <location>
        <begin position="111"/>
        <end position="135"/>
    </location>
</feature>
<accession>A0A8R1EIK1</accession>
<evidence type="ECO:0000313" key="3">
    <source>
        <dbReference type="Proteomes" id="UP000005237"/>
    </source>
</evidence>
<dbReference type="Proteomes" id="UP000005237">
    <property type="component" value="Unassembled WGS sequence"/>
</dbReference>
<dbReference type="AlphaFoldDB" id="A0A8R1EIK1"/>
<sequence>MCATYCTDHSIHFSQFDTLFIRNICALTSFPFRVDADVSRAGNWLFDPSQPSQRVLNMYGQDAETFGSEIGKSIAQRIQQAYVSKQDPDYNFQFSSPSASTSLATSPTSSDQTDGYTSPVQFPSTVSTSSTNWPSTHPPEELPTLQQAYQQPQQQYSSYGPLSTHSMTTPQISPIQTQSSAGFGALPGLLPPSNGQQGCAWCGGGYRDKRNGGDDVGKEQEKKVHKV</sequence>
<feature type="compositionally biased region" description="Polar residues" evidence="1">
    <location>
        <begin position="164"/>
        <end position="181"/>
    </location>
</feature>
<protein>
    <submittedName>
        <fullName evidence="2">Uncharacterized protein</fullName>
    </submittedName>
</protein>
<keyword evidence="3" id="KW-1185">Reference proteome</keyword>
<reference evidence="3" key="1">
    <citation type="submission" date="2010-08" db="EMBL/GenBank/DDBJ databases">
        <authorList>
            <consortium name="Caenorhabditis japonica Sequencing Consortium"/>
            <person name="Wilson R.K."/>
        </authorList>
    </citation>
    <scope>NUCLEOTIDE SEQUENCE [LARGE SCALE GENOMIC DNA]</scope>
    <source>
        <strain evidence="3">DF5081</strain>
    </source>
</reference>
<evidence type="ECO:0000256" key="1">
    <source>
        <dbReference type="SAM" id="MobiDB-lite"/>
    </source>
</evidence>
<feature type="compositionally biased region" description="Low complexity" evidence="1">
    <location>
        <begin position="142"/>
        <end position="163"/>
    </location>
</feature>
<dbReference type="EnsemblMetazoa" id="CJA35710.1">
    <property type="protein sequence ID" value="CJA35710.1"/>
    <property type="gene ID" value="WBGene00211557"/>
</dbReference>
<feature type="compositionally biased region" description="Basic and acidic residues" evidence="1">
    <location>
        <begin position="206"/>
        <end position="227"/>
    </location>
</feature>
<evidence type="ECO:0000313" key="2">
    <source>
        <dbReference type="EnsemblMetazoa" id="CJA35710.1"/>
    </source>
</evidence>
<proteinExistence type="predicted"/>
<organism evidence="2 3">
    <name type="scientific">Caenorhabditis japonica</name>
    <dbReference type="NCBI Taxonomy" id="281687"/>
    <lineage>
        <taxon>Eukaryota</taxon>
        <taxon>Metazoa</taxon>
        <taxon>Ecdysozoa</taxon>
        <taxon>Nematoda</taxon>
        <taxon>Chromadorea</taxon>
        <taxon>Rhabditida</taxon>
        <taxon>Rhabditina</taxon>
        <taxon>Rhabditomorpha</taxon>
        <taxon>Rhabditoidea</taxon>
        <taxon>Rhabditidae</taxon>
        <taxon>Peloderinae</taxon>
        <taxon>Caenorhabditis</taxon>
    </lineage>
</organism>
<feature type="compositionally biased region" description="Low complexity" evidence="1">
    <location>
        <begin position="95"/>
        <end position="110"/>
    </location>
</feature>
<reference evidence="2" key="2">
    <citation type="submission" date="2022-06" db="UniProtKB">
        <authorList>
            <consortium name="EnsemblMetazoa"/>
        </authorList>
    </citation>
    <scope>IDENTIFICATION</scope>
    <source>
        <strain evidence="2">DF5081</strain>
    </source>
</reference>